<protein>
    <recommendedName>
        <fullName evidence="4">ER membrane protein complex subunit 1</fullName>
    </recommendedName>
</protein>
<keyword evidence="6 11" id="KW-0732">Signal</keyword>
<sequence length="924" mass="98702">MRFFPRAAAAFAVAALTRTAAAIFADEVGEIDFHYSLIGLPQANSTFFYAPKAAADSDPAISLLYTLSDIGVLGSVDPDTGSVRWRQFLAQDGATDAGVLRVAGDKPWLISVYGAKVQAWRATDGRNVWSYSVPEGNAVDAAIYAGETGSKDILVLAKNNQTRSVARLNALDGSLVWSAPLEIAADRIVFKADKPYVVGSTNSGIVVAKIDYASGSVTDKISLGGKDATIEFVGGLKNPVIVWTAGSKANVVINVIGSKKTTEYMVAPITKSIEVVPSANNEFLIHTRATVSGTANVFTISGEVAKKVYEFDDIKASHLFSTALLDGETYFVKKHPKGVTVHNAVSSNVLAEWPLGIDSKEKKLLSAISEASQTSNGIQVRSATLTDTLEWIYLVNGNETWARPEGLSNSTSVAFSTPEDDDEITRALQQETHTNPMAAYMHRVARHAKDLTKLPAYLAALPQTLSDAIYSPGASARDTFGFNKTLIVATSRGRLYGIETTAGGPIKWSKQVKPYVSGEPWNVVGLYANDTLGELALIDSQGMFAVVEISSGNILFNQNPPEPITVQSSVTMHSSVGPWVLPVLAGGNINNVTASRATNTTVVVRGDAGEVKGIKFDKTGKTYVSWSFVPPAGHELYKLIRRQDTEQVASIARVLGDRSVMYKYLNPNTVLVALTNAADATLMTVLLDTVSGQVLASQTHKGVDAAATIDCVLSENWYACVFFSTHIVQDGSGRIVSGNQLVMSDLYESSTPNDRGALGASDSFSPLAAVDTPGAAPLPHVVSQAFVISVPLSSLAVSQTLQGISRRQILAYSGDLHTVFGLPREVFDPRRPVNRDATAAEMEAEGLAKYAAGFEIDPKMSLSHARDVLADKIVAVPTKMESSSMVAAHGVDVFVTRLAPSGTFDILGRGFDRVLRRGIDAAWR</sequence>
<evidence type="ECO:0000256" key="5">
    <source>
        <dbReference type="ARBA" id="ARBA00022692"/>
    </source>
</evidence>
<dbReference type="EMBL" id="LAEV01000371">
    <property type="protein sequence ID" value="KKA30497.1"/>
    <property type="molecule type" value="Genomic_DNA"/>
</dbReference>
<comment type="caution">
    <text evidence="14">The sequence shown here is derived from an EMBL/GenBank/DDBJ whole genome shotgun (WGS) entry which is preliminary data.</text>
</comment>
<dbReference type="Pfam" id="PF07774">
    <property type="entry name" value="EMC1_C"/>
    <property type="match status" value="1"/>
</dbReference>
<proteinExistence type="inferred from homology"/>
<dbReference type="SUPFAM" id="SSF50998">
    <property type="entry name" value="Quinoprotein alcohol dehydrogenase-like"/>
    <property type="match status" value="1"/>
</dbReference>
<feature type="signal peptide" evidence="11">
    <location>
        <begin position="1"/>
        <end position="22"/>
    </location>
</feature>
<dbReference type="InterPro" id="IPR026895">
    <property type="entry name" value="EMC1"/>
</dbReference>
<keyword evidence="15" id="KW-1185">Reference proteome</keyword>
<dbReference type="Pfam" id="PF25293">
    <property type="entry name" value="Beta-prop_EMC1_N"/>
    <property type="match status" value="1"/>
</dbReference>
<dbReference type="GO" id="GO:0034975">
    <property type="term" value="P:protein folding in endoplasmic reticulum"/>
    <property type="evidence" value="ECO:0007669"/>
    <property type="project" value="TreeGrafter"/>
</dbReference>
<feature type="chain" id="PRO_5002482541" description="ER membrane protein complex subunit 1" evidence="11">
    <location>
        <begin position="23"/>
        <end position="924"/>
    </location>
</feature>
<reference evidence="14 15" key="1">
    <citation type="submission" date="2015-03" db="EMBL/GenBank/DDBJ databases">
        <authorList>
            <person name="Radwan O."/>
            <person name="Al-Naeli F.A."/>
            <person name="Rendon G.A."/>
            <person name="Fields C."/>
        </authorList>
    </citation>
    <scope>NUCLEOTIDE SEQUENCE [LARGE SCALE GENOMIC DNA]</scope>
    <source>
        <strain evidence="14">CR-DP1</strain>
    </source>
</reference>
<evidence type="ECO:0000256" key="7">
    <source>
        <dbReference type="ARBA" id="ARBA00022824"/>
    </source>
</evidence>
<evidence type="ECO:0000313" key="15">
    <source>
        <dbReference type="Proteomes" id="UP000033483"/>
    </source>
</evidence>
<evidence type="ECO:0000256" key="9">
    <source>
        <dbReference type="ARBA" id="ARBA00023136"/>
    </source>
</evidence>
<keyword evidence="7" id="KW-0256">Endoplasmic reticulum</keyword>
<comment type="subcellular location">
    <subcellularLocation>
        <location evidence="1">Endoplasmic reticulum membrane</location>
        <topology evidence="1">Single-pass type I membrane protein</topology>
    </subcellularLocation>
</comment>
<keyword evidence="8" id="KW-1133">Transmembrane helix</keyword>
<evidence type="ECO:0000313" key="14">
    <source>
        <dbReference type="EMBL" id="KKA30497.1"/>
    </source>
</evidence>
<gene>
    <name evidence="14" type="ORF">TD95_002069</name>
</gene>
<accession>A0A0F4ZIX5</accession>
<dbReference type="InterPro" id="IPR011678">
    <property type="entry name" value="EMC1_C"/>
</dbReference>
<evidence type="ECO:0000259" key="13">
    <source>
        <dbReference type="Pfam" id="PF25293"/>
    </source>
</evidence>
<evidence type="ECO:0000256" key="10">
    <source>
        <dbReference type="ARBA" id="ARBA00023180"/>
    </source>
</evidence>
<evidence type="ECO:0000256" key="2">
    <source>
        <dbReference type="ARBA" id="ARBA00007904"/>
    </source>
</evidence>
<dbReference type="Proteomes" id="UP000033483">
    <property type="component" value="Unassembled WGS sequence"/>
</dbReference>
<dbReference type="PANTHER" id="PTHR21573">
    <property type="entry name" value="ER MEMBRANE PROTEIN COMPLEX SUBUNIT 1"/>
    <property type="match status" value="1"/>
</dbReference>
<dbReference type="AlphaFoldDB" id="A0A0F4ZIX5"/>
<evidence type="ECO:0000256" key="3">
    <source>
        <dbReference type="ARBA" id="ARBA00011276"/>
    </source>
</evidence>
<keyword evidence="10" id="KW-0325">Glycoprotein</keyword>
<evidence type="ECO:0000256" key="4">
    <source>
        <dbReference type="ARBA" id="ARBA00020824"/>
    </source>
</evidence>
<evidence type="ECO:0000256" key="6">
    <source>
        <dbReference type="ARBA" id="ARBA00022729"/>
    </source>
</evidence>
<comment type="similarity">
    <text evidence="2">Belongs to the EMC1 family.</text>
</comment>
<comment type="subunit">
    <text evidence="3">Component of the ER membrane protein complex (EMC).</text>
</comment>
<keyword evidence="5" id="KW-0812">Transmembrane</keyword>
<feature type="domain" description="ER membrane protein complex subunit 1 C-terminal" evidence="12">
    <location>
        <begin position="714"/>
        <end position="914"/>
    </location>
</feature>
<feature type="domain" description="EMC1 first beta-propeller" evidence="13">
    <location>
        <begin position="22"/>
        <end position="405"/>
    </location>
</feature>
<dbReference type="InterPro" id="IPR011047">
    <property type="entry name" value="Quinoprotein_ADH-like_sf"/>
</dbReference>
<evidence type="ECO:0000256" key="8">
    <source>
        <dbReference type="ARBA" id="ARBA00022989"/>
    </source>
</evidence>
<dbReference type="OrthoDB" id="28092at2759"/>
<dbReference type="PANTHER" id="PTHR21573:SF0">
    <property type="entry name" value="ER MEMBRANE PROTEIN COMPLEX SUBUNIT 1"/>
    <property type="match status" value="1"/>
</dbReference>
<dbReference type="GO" id="GO:0072546">
    <property type="term" value="C:EMC complex"/>
    <property type="evidence" value="ECO:0007669"/>
    <property type="project" value="InterPro"/>
</dbReference>
<name>A0A0F4ZIX5_9PEZI</name>
<evidence type="ECO:0000256" key="11">
    <source>
        <dbReference type="SAM" id="SignalP"/>
    </source>
</evidence>
<evidence type="ECO:0000256" key="1">
    <source>
        <dbReference type="ARBA" id="ARBA00004115"/>
    </source>
</evidence>
<evidence type="ECO:0000259" key="12">
    <source>
        <dbReference type="Pfam" id="PF07774"/>
    </source>
</evidence>
<organism evidence="14 15">
    <name type="scientific">Thielaviopsis punctulata</name>
    <dbReference type="NCBI Taxonomy" id="72032"/>
    <lineage>
        <taxon>Eukaryota</taxon>
        <taxon>Fungi</taxon>
        <taxon>Dikarya</taxon>
        <taxon>Ascomycota</taxon>
        <taxon>Pezizomycotina</taxon>
        <taxon>Sordariomycetes</taxon>
        <taxon>Hypocreomycetidae</taxon>
        <taxon>Microascales</taxon>
        <taxon>Ceratocystidaceae</taxon>
        <taxon>Thielaviopsis</taxon>
    </lineage>
</organism>
<keyword evidence="9" id="KW-0472">Membrane</keyword>
<dbReference type="InterPro" id="IPR058545">
    <property type="entry name" value="Beta-prop_EMC1_1st"/>
</dbReference>